<reference evidence="2 3" key="1">
    <citation type="submission" date="2014-06" db="EMBL/GenBank/DDBJ databases">
        <authorList>
            <consortium name="DOE Joint Genome Institute"/>
            <person name="Kuo A."/>
            <person name="Kohler A."/>
            <person name="Nagy L.G."/>
            <person name="Floudas D."/>
            <person name="Copeland A."/>
            <person name="Barry K.W."/>
            <person name="Cichocki N."/>
            <person name="Veneault-Fourrey C."/>
            <person name="LaButti K."/>
            <person name="Lindquist E.A."/>
            <person name="Lipzen A."/>
            <person name="Lundell T."/>
            <person name="Morin E."/>
            <person name="Murat C."/>
            <person name="Sun H."/>
            <person name="Tunlid A."/>
            <person name="Henrissat B."/>
            <person name="Grigoriev I.V."/>
            <person name="Hibbett D.S."/>
            <person name="Martin F."/>
            <person name="Nordberg H.P."/>
            <person name="Cantor M.N."/>
            <person name="Hua S.X."/>
        </authorList>
    </citation>
    <scope>NUCLEOTIDE SEQUENCE [LARGE SCALE GENOMIC DNA]</scope>
    <source>
        <strain evidence="2 3">ATCC 200175</strain>
    </source>
</reference>
<dbReference type="Proteomes" id="UP000053647">
    <property type="component" value="Unassembled WGS sequence"/>
</dbReference>
<keyword evidence="3" id="KW-1185">Reference proteome</keyword>
<evidence type="ECO:0000313" key="2">
    <source>
        <dbReference type="EMBL" id="KIJ12581.1"/>
    </source>
</evidence>
<reference evidence="3" key="2">
    <citation type="submission" date="2015-01" db="EMBL/GenBank/DDBJ databases">
        <title>Evolutionary Origins and Diversification of the Mycorrhizal Mutualists.</title>
        <authorList>
            <consortium name="DOE Joint Genome Institute"/>
            <consortium name="Mycorrhizal Genomics Consortium"/>
            <person name="Kohler A."/>
            <person name="Kuo A."/>
            <person name="Nagy L.G."/>
            <person name="Floudas D."/>
            <person name="Copeland A."/>
            <person name="Barry K.W."/>
            <person name="Cichocki N."/>
            <person name="Veneault-Fourrey C."/>
            <person name="LaButti K."/>
            <person name="Lindquist E.A."/>
            <person name="Lipzen A."/>
            <person name="Lundell T."/>
            <person name="Morin E."/>
            <person name="Murat C."/>
            <person name="Riley R."/>
            <person name="Ohm R."/>
            <person name="Sun H."/>
            <person name="Tunlid A."/>
            <person name="Henrissat B."/>
            <person name="Grigoriev I.V."/>
            <person name="Hibbett D.S."/>
            <person name="Martin F."/>
        </authorList>
    </citation>
    <scope>NUCLEOTIDE SEQUENCE [LARGE SCALE GENOMIC DNA]</scope>
    <source>
        <strain evidence="3">ATCC 200175</strain>
    </source>
</reference>
<organism evidence="2 3">
    <name type="scientific">Paxillus involutus ATCC 200175</name>
    <dbReference type="NCBI Taxonomy" id="664439"/>
    <lineage>
        <taxon>Eukaryota</taxon>
        <taxon>Fungi</taxon>
        <taxon>Dikarya</taxon>
        <taxon>Basidiomycota</taxon>
        <taxon>Agaricomycotina</taxon>
        <taxon>Agaricomycetes</taxon>
        <taxon>Agaricomycetidae</taxon>
        <taxon>Boletales</taxon>
        <taxon>Paxilineae</taxon>
        <taxon>Paxillaceae</taxon>
        <taxon>Paxillus</taxon>
    </lineage>
</organism>
<dbReference type="Pfam" id="PF20236">
    <property type="entry name" value="DUF6593"/>
    <property type="match status" value="1"/>
</dbReference>
<gene>
    <name evidence="2" type="ORF">PAXINDRAFT_14661</name>
</gene>
<dbReference type="OrthoDB" id="3360976at2759"/>
<protein>
    <recommendedName>
        <fullName evidence="1">DUF6593 domain-containing protein</fullName>
    </recommendedName>
</protein>
<dbReference type="InterPro" id="IPR046528">
    <property type="entry name" value="DUF6593"/>
</dbReference>
<proteinExistence type="predicted"/>
<dbReference type="EMBL" id="KN819362">
    <property type="protein sequence ID" value="KIJ12581.1"/>
    <property type="molecule type" value="Genomic_DNA"/>
</dbReference>
<accession>A0A0C9TZ63</accession>
<name>A0A0C9TZ63_PAXIN</name>
<dbReference type="AlphaFoldDB" id="A0A0C9TZ63"/>
<evidence type="ECO:0000313" key="3">
    <source>
        <dbReference type="Proteomes" id="UP000053647"/>
    </source>
</evidence>
<evidence type="ECO:0000259" key="1">
    <source>
        <dbReference type="Pfam" id="PF20236"/>
    </source>
</evidence>
<feature type="domain" description="DUF6593" evidence="1">
    <location>
        <begin position="4"/>
        <end position="165"/>
    </location>
</feature>
<sequence>MSRDDPLQTDFFIAGHEKVLYKSDTVWYQRPHGIKATTTVTREDRSGERLQVGVIEWPVSSRKQQPQIFVGTRLVEMTRTGLYTSPEKFTAADHYVYEWQILNSRSQLVPLREHPSAAYIATFVQSSTGSFLKRKQSASLFIPPEGVPILDDIVVTFIYFESQWRNKERRRSRSSMSVLVA</sequence>
<dbReference type="HOGENOM" id="CLU_084280_3_0_1"/>